<feature type="domain" description="AAA+ ATPase" evidence="5">
    <location>
        <begin position="640"/>
        <end position="773"/>
    </location>
</feature>
<dbReference type="FunFam" id="3.40.50.300:FF:000216">
    <property type="entry name" value="Type VII secretion ATPase EccA"/>
    <property type="match status" value="2"/>
</dbReference>
<evidence type="ECO:0000256" key="2">
    <source>
        <dbReference type="ARBA" id="ARBA00022741"/>
    </source>
</evidence>
<dbReference type="InterPro" id="IPR000641">
    <property type="entry name" value="CbxX/CfxQ"/>
</dbReference>
<dbReference type="GO" id="GO:0016887">
    <property type="term" value="F:ATP hydrolysis activity"/>
    <property type="evidence" value="ECO:0007669"/>
    <property type="project" value="InterPro"/>
</dbReference>
<keyword evidence="2" id="KW-0547">Nucleotide-binding</keyword>
<dbReference type="PANTHER" id="PTHR43392:SF2">
    <property type="entry name" value="AAA-TYPE ATPASE FAMILY PROTEIN _ ANKYRIN REPEAT FAMILY PROTEIN"/>
    <property type="match status" value="1"/>
</dbReference>
<dbReference type="Gene3D" id="1.10.8.60">
    <property type="match status" value="3"/>
</dbReference>
<dbReference type="EMBL" id="CDMZ01000904">
    <property type="protein sequence ID" value="CEM23696.1"/>
    <property type="molecule type" value="Genomic_DNA"/>
</dbReference>
<dbReference type="VEuPathDB" id="CryptoDB:Cvel_4197"/>
<dbReference type="PANTHER" id="PTHR43392">
    <property type="entry name" value="AAA-TYPE ATPASE FAMILY PROTEIN / ANKYRIN REPEAT FAMILY PROTEIN"/>
    <property type="match status" value="1"/>
</dbReference>
<gene>
    <name evidence="6" type="ORF">Cvel_4197</name>
</gene>
<keyword evidence="3" id="KW-0067">ATP-binding</keyword>
<name>A0A0G4G5R3_9ALVE</name>
<dbReference type="InterPro" id="IPR050773">
    <property type="entry name" value="CbxX/CfxQ_RuBisCO_ESX"/>
</dbReference>
<dbReference type="GO" id="GO:0005524">
    <property type="term" value="F:ATP binding"/>
    <property type="evidence" value="ECO:0007669"/>
    <property type="project" value="UniProtKB-KW"/>
</dbReference>
<evidence type="ECO:0000313" key="6">
    <source>
        <dbReference type="EMBL" id="CEM23696.1"/>
    </source>
</evidence>
<dbReference type="Pfam" id="PF17866">
    <property type="entry name" value="AAA_lid_6"/>
    <property type="match status" value="1"/>
</dbReference>
<reference evidence="6" key="1">
    <citation type="submission" date="2014-11" db="EMBL/GenBank/DDBJ databases">
        <authorList>
            <person name="Otto D Thomas"/>
            <person name="Naeem Raeece"/>
        </authorList>
    </citation>
    <scope>NUCLEOTIDE SEQUENCE</scope>
</reference>
<dbReference type="CDD" id="cd00009">
    <property type="entry name" value="AAA"/>
    <property type="match status" value="3"/>
</dbReference>
<dbReference type="InterPro" id="IPR027417">
    <property type="entry name" value="P-loop_NTPase"/>
</dbReference>
<sequence>MFAELPDTERTKFQEISSCLPLIPDEVEVNDPETFATSLEREIGDICKKDEENDGGAKESLGPCMGRLRKEVATLKATTKEQSTGCPVCCPFCNAKCHEVGDHTDHWCADHLLGAFRGCAEWDTDRAHVAVCTSRDTMDSSWRRRGDPESTPDLPLLEFVKKPYPQWLEGFKKVQPVDAAVSNEVVKKVYMGSRHFFLPVFGMKDIVPEDMKRYEVTDSSRVDCCRSSSAYVLSCLAVALSRLVLCFPAPQYWRSAGLCGQADDVLKSWLTEWATVRSGSADLKRLVPLLVELGEESRDHLSNALVSALSAGCGRNAEVLLRTGLLNHLTASSVVEETAGSEKRLWTVCRSFLGSGSFASASSEVPMSFIDQSAVVFGWLEKELRSQSMSPLSRFASGQLVGDSVDGTVPSLPSQLVPFARMLREGEHSLWADSDFLDLESDPSDDAARCLHVALRSLALCDGGEETIVEAHENAVTALKLFQKRLLPLGESASSVDCRLPVVLEAVLLALGRSLRVHLDRRLSAAGCEMTILYSAMTGQRTRADGGWLTRDDLTAMGRYDGPSRGLVSAEGDEEDGESVKRDALGKAWDELKERESLTLPSMDELMKMTGLETVKKSFLEMIRQSIEFRRLPQRSRVTVAHNFASVGNPGTGKTTVARLLAGVLRESGIRSRGSFVEMTAKQALRQGGRWFADRIQAARGGVLFIDEAYGLDPENERTGREILEEILRAAEDLRGELSIVVAGYRSDLQDKLFSYNAGLAGRFREIVFEDFRASQLRSIWTGMLEEKDWKVESPNVTNVAINRLVRRAGRKGFGNVREVRQLFESAVSAAAGRGITSAPTLMASDIVGAAPSRSSNAVLDEALKALEKMEGLREVKRSLNALVERVVTNHDREMRGERPLDVPLNRVFLGNPGTGKTTVAKIWGRVLKALGLLSKGSVVEKTGSDFVQGYLGQSQGETKKILAAAQGMVLIIDEAYVLGQGDETGRSGANEYGQQVLNTLVEKVQGLPGEDICVIMCGYEREMREMFRTSNPGLARRFNLSNPVMFEDYDDAALKRILVTTARKERLQLDKAVQDRCLEWLSSKRAQGRFGNAGEVQNLLGNAKERYMVRVRRSSSSPSSSSETPAEPGGVIRLTVEDLLPKEDAEVGSGDPLAVLQSLSSMSSVEEQLRSFENDLKDRRNRGKKTQGSVGNFIFEGNSGTGKTTVARAMGKMLHGLKVLPRSDIVETTATDLTGEFLGQTKKRVGERMEQARGAVLFIDEAYALGRSQYGREALEKLLSLLTDDEYANNKVIIILAGYPADMQRMLERNQGLSSRFLNTVRFPDWTAEDCVTFFKDSAEKEGLKATEEGLSSALLNGFRDLRMRKGWANARDVLNFFQRARRQRANRVAKTPESPPTLIAEDVLFVFAEMQRERPNSGQQETVDVQMAGEALRVLESDLSADLLPLPPPEDVEMTPVDINAAPSNEGEGAGKEGAETTVSPLSLVLDQVFKSFGLSPQQQVDAVAGTSLPPETLQQVAGLLGVSETTAASLVEDARRTILERMRRAQREAQQGLLCICPVCGRPASQCGAIQAGLWASVQIPERI</sequence>
<feature type="domain" description="AAA+ ATPase" evidence="5">
    <location>
        <begin position="904"/>
        <end position="1051"/>
    </location>
</feature>
<dbReference type="Pfam" id="PF00004">
    <property type="entry name" value="AAA"/>
    <property type="match status" value="3"/>
</dbReference>
<evidence type="ECO:0000256" key="3">
    <source>
        <dbReference type="ARBA" id="ARBA00022840"/>
    </source>
</evidence>
<evidence type="ECO:0000256" key="1">
    <source>
        <dbReference type="ARBA" id="ARBA00010378"/>
    </source>
</evidence>
<dbReference type="InterPro" id="IPR003959">
    <property type="entry name" value="ATPase_AAA_core"/>
</dbReference>
<comment type="similarity">
    <text evidence="1">Belongs to the CbxX/CfxQ family.</text>
</comment>
<evidence type="ECO:0000259" key="5">
    <source>
        <dbReference type="SMART" id="SM00382"/>
    </source>
</evidence>
<accession>A0A0G4G5R3</accession>
<protein>
    <recommendedName>
        <fullName evidence="5">AAA+ ATPase domain-containing protein</fullName>
    </recommendedName>
</protein>
<dbReference type="Gene3D" id="3.40.50.300">
    <property type="entry name" value="P-loop containing nucleotide triphosphate hydrolases"/>
    <property type="match status" value="3"/>
</dbReference>
<evidence type="ECO:0000256" key="4">
    <source>
        <dbReference type="SAM" id="MobiDB-lite"/>
    </source>
</evidence>
<dbReference type="InterPro" id="IPR041627">
    <property type="entry name" value="AAA_lid_6"/>
</dbReference>
<proteinExistence type="inferred from homology"/>
<dbReference type="InterPro" id="IPR003593">
    <property type="entry name" value="AAA+_ATPase"/>
</dbReference>
<feature type="region of interest" description="Disordered" evidence="4">
    <location>
        <begin position="1112"/>
        <end position="1131"/>
    </location>
</feature>
<organism evidence="6">
    <name type="scientific">Chromera velia CCMP2878</name>
    <dbReference type="NCBI Taxonomy" id="1169474"/>
    <lineage>
        <taxon>Eukaryota</taxon>
        <taxon>Sar</taxon>
        <taxon>Alveolata</taxon>
        <taxon>Colpodellida</taxon>
        <taxon>Chromeraceae</taxon>
        <taxon>Chromera</taxon>
    </lineage>
</organism>
<dbReference type="PRINTS" id="PR00819">
    <property type="entry name" value="CBXCFQXSUPER"/>
</dbReference>
<dbReference type="SMART" id="SM00382">
    <property type="entry name" value="AAA"/>
    <property type="match status" value="3"/>
</dbReference>
<dbReference type="SUPFAM" id="SSF52540">
    <property type="entry name" value="P-loop containing nucleoside triphosphate hydrolases"/>
    <property type="match status" value="3"/>
</dbReference>
<feature type="domain" description="AAA+ ATPase" evidence="5">
    <location>
        <begin position="1190"/>
        <end position="1319"/>
    </location>
</feature>